<feature type="compositionally biased region" description="Polar residues" evidence="1">
    <location>
        <begin position="1"/>
        <end position="13"/>
    </location>
</feature>
<name>M1DE07_SOLTU</name>
<feature type="region of interest" description="Disordered" evidence="1">
    <location>
        <begin position="1"/>
        <end position="30"/>
    </location>
</feature>
<protein>
    <recommendedName>
        <fullName evidence="4">Integrase core domain containing protein</fullName>
    </recommendedName>
</protein>
<dbReference type="HOGENOM" id="CLU_1771352_0_0_1"/>
<evidence type="ECO:0000256" key="1">
    <source>
        <dbReference type="SAM" id="MobiDB-lite"/>
    </source>
</evidence>
<dbReference type="Proteomes" id="UP000011115">
    <property type="component" value="Unassembled WGS sequence"/>
</dbReference>
<dbReference type="EnsemblPlants" id="PGSC0003DMT400087526">
    <property type="protein sequence ID" value="PGSC0003DMT400087526"/>
    <property type="gene ID" value="PGSC0003DMG400037097"/>
</dbReference>
<keyword evidence="3" id="KW-1185">Reference proteome</keyword>
<dbReference type="AlphaFoldDB" id="M1DE07"/>
<reference evidence="2" key="2">
    <citation type="submission" date="2015-06" db="UniProtKB">
        <authorList>
            <consortium name="EnsemblPlants"/>
        </authorList>
    </citation>
    <scope>IDENTIFICATION</scope>
    <source>
        <strain evidence="2">DM1-3 516 R44</strain>
    </source>
</reference>
<dbReference type="Gramene" id="PGSC0003DMT400087526">
    <property type="protein sequence ID" value="PGSC0003DMT400087526"/>
    <property type="gene ID" value="PGSC0003DMG400037097"/>
</dbReference>
<dbReference type="PaxDb" id="4113-PGSC0003DMT400087526"/>
<sequence>MGVYSTHFTTSNSESEDDAGSRTRIYDSVPADDLTLKQRRDELRFKELYDPARLLALPTPPPPPAQAAEHAPQAGVPFLAKTDVEVTPASSSDFRRIEVEYIKDESKWRRRTPMDTSLTVDLEAMETDTTLPTLAGEPIGFAKWDRW</sequence>
<dbReference type="InParanoid" id="M1DE07"/>
<proteinExistence type="predicted"/>
<evidence type="ECO:0000313" key="2">
    <source>
        <dbReference type="EnsemblPlants" id="PGSC0003DMT400087526"/>
    </source>
</evidence>
<reference evidence="3" key="1">
    <citation type="journal article" date="2011" name="Nature">
        <title>Genome sequence and analysis of the tuber crop potato.</title>
        <authorList>
            <consortium name="The Potato Genome Sequencing Consortium"/>
        </authorList>
    </citation>
    <scope>NUCLEOTIDE SEQUENCE [LARGE SCALE GENOMIC DNA]</scope>
    <source>
        <strain evidence="3">cv. DM1-3 516 R44</strain>
    </source>
</reference>
<evidence type="ECO:0008006" key="4">
    <source>
        <dbReference type="Google" id="ProtNLM"/>
    </source>
</evidence>
<evidence type="ECO:0000313" key="3">
    <source>
        <dbReference type="Proteomes" id="UP000011115"/>
    </source>
</evidence>
<organism evidence="2 3">
    <name type="scientific">Solanum tuberosum</name>
    <name type="common">Potato</name>
    <dbReference type="NCBI Taxonomy" id="4113"/>
    <lineage>
        <taxon>Eukaryota</taxon>
        <taxon>Viridiplantae</taxon>
        <taxon>Streptophyta</taxon>
        <taxon>Embryophyta</taxon>
        <taxon>Tracheophyta</taxon>
        <taxon>Spermatophyta</taxon>
        <taxon>Magnoliopsida</taxon>
        <taxon>eudicotyledons</taxon>
        <taxon>Gunneridae</taxon>
        <taxon>Pentapetalae</taxon>
        <taxon>asterids</taxon>
        <taxon>lamiids</taxon>
        <taxon>Solanales</taxon>
        <taxon>Solanaceae</taxon>
        <taxon>Solanoideae</taxon>
        <taxon>Solaneae</taxon>
        <taxon>Solanum</taxon>
    </lineage>
</organism>
<accession>M1DE07</accession>